<comment type="subcellular location">
    <subcellularLocation>
        <location evidence="1">Mitochondrion</location>
    </subcellularLocation>
</comment>
<keyword evidence="2" id="KW-0809">Transit peptide</keyword>
<dbReference type="Proteomes" id="UP000478008">
    <property type="component" value="Unassembled WGS sequence"/>
</dbReference>
<organism evidence="8 9">
    <name type="scientific">Dekkera bruxellensis</name>
    <name type="common">Brettanomyces custersii</name>
    <dbReference type="NCBI Taxonomy" id="5007"/>
    <lineage>
        <taxon>Eukaryota</taxon>
        <taxon>Fungi</taxon>
        <taxon>Dikarya</taxon>
        <taxon>Ascomycota</taxon>
        <taxon>Saccharomycotina</taxon>
        <taxon>Pichiomycetes</taxon>
        <taxon>Pichiales</taxon>
        <taxon>Pichiaceae</taxon>
        <taxon>Brettanomyces</taxon>
    </lineage>
</organism>
<reference evidence="8 9" key="1">
    <citation type="submission" date="2019-07" db="EMBL/GenBank/DDBJ databases">
        <authorList>
            <person name="Friedrich A."/>
            <person name="Schacherer J."/>
        </authorList>
    </citation>
    <scope>NUCLEOTIDE SEQUENCE [LARGE SCALE GENOMIC DNA]</scope>
</reference>
<dbReference type="Pfam" id="PF08561">
    <property type="entry name" value="Ribosomal_L37"/>
    <property type="match status" value="1"/>
</dbReference>
<dbReference type="GO" id="GO:0005762">
    <property type="term" value="C:mitochondrial large ribosomal subunit"/>
    <property type="evidence" value="ECO:0007669"/>
    <property type="project" value="TreeGrafter"/>
</dbReference>
<dbReference type="AlphaFoldDB" id="A0A7D9H1L1"/>
<dbReference type="EMBL" id="CABFWN010000005">
    <property type="protein sequence ID" value="VUG19563.1"/>
    <property type="molecule type" value="Genomic_DNA"/>
</dbReference>
<evidence type="ECO:0000256" key="7">
    <source>
        <dbReference type="ARBA" id="ARBA00035179"/>
    </source>
</evidence>
<evidence type="ECO:0000256" key="2">
    <source>
        <dbReference type="ARBA" id="ARBA00022946"/>
    </source>
</evidence>
<keyword evidence="5" id="KW-0687">Ribonucleoprotein</keyword>
<keyword evidence="3" id="KW-0689">Ribosomal protein</keyword>
<keyword evidence="4" id="KW-0496">Mitochondrion</keyword>
<accession>A0A7D9H1L1</accession>
<keyword evidence="9" id="KW-1185">Reference proteome</keyword>
<name>A0A7D9H1L1_DEKBR</name>
<dbReference type="GO" id="GO:0003735">
    <property type="term" value="F:structural constituent of ribosome"/>
    <property type="evidence" value="ECO:0007669"/>
    <property type="project" value="TreeGrafter"/>
</dbReference>
<dbReference type="InterPro" id="IPR013870">
    <property type="entry name" value="Ribosomal_mL54"/>
</dbReference>
<evidence type="ECO:0000256" key="4">
    <source>
        <dbReference type="ARBA" id="ARBA00023128"/>
    </source>
</evidence>
<proteinExistence type="inferred from homology"/>
<gene>
    <name evidence="8" type="primary">MRPL37</name>
    <name evidence="8" type="ORF">DEBR0S5_05996G</name>
</gene>
<evidence type="ECO:0000256" key="1">
    <source>
        <dbReference type="ARBA" id="ARBA00004173"/>
    </source>
</evidence>
<dbReference type="PANTHER" id="PTHR28595:SF1">
    <property type="entry name" value="LARGE RIBOSOMAL SUBUNIT PROTEIN ML54"/>
    <property type="match status" value="1"/>
</dbReference>
<evidence type="ECO:0000256" key="5">
    <source>
        <dbReference type="ARBA" id="ARBA00023274"/>
    </source>
</evidence>
<protein>
    <recommendedName>
        <fullName evidence="7">Large ribosomal subunit protein mL54</fullName>
    </recommendedName>
</protein>
<evidence type="ECO:0000313" key="9">
    <source>
        <dbReference type="Proteomes" id="UP000478008"/>
    </source>
</evidence>
<comment type="similarity">
    <text evidence="6">Belongs to the mitochondrion-specific ribosomal protein mL54 family.</text>
</comment>
<evidence type="ECO:0000313" key="8">
    <source>
        <dbReference type="EMBL" id="VUG19563.1"/>
    </source>
</evidence>
<sequence>MFPSRSIFIRQFSSATRRLIQSSCKEGTPIHLDIYKSAQPLIAKKDEEYPNWLWTLLNKDEQMEELQKTDYFRYKRKLIKKRNVARCKNNNFMAKM</sequence>
<dbReference type="PANTHER" id="PTHR28595">
    <property type="entry name" value="39S RIBOSOMAL PROTEIN L54, MITOCHONDRIAL"/>
    <property type="match status" value="1"/>
</dbReference>
<evidence type="ECO:0000256" key="3">
    <source>
        <dbReference type="ARBA" id="ARBA00022980"/>
    </source>
</evidence>
<evidence type="ECO:0000256" key="6">
    <source>
        <dbReference type="ARBA" id="ARBA00033752"/>
    </source>
</evidence>